<dbReference type="InterPro" id="IPR002192">
    <property type="entry name" value="PPDK_AMP/ATP-bd"/>
</dbReference>
<dbReference type="Pfam" id="PF00391">
    <property type="entry name" value="PEP-utilizers"/>
    <property type="match status" value="1"/>
</dbReference>
<evidence type="ECO:0000313" key="4">
    <source>
        <dbReference type="Proteomes" id="UP000503441"/>
    </source>
</evidence>
<dbReference type="Gene3D" id="3.50.30.10">
    <property type="entry name" value="Phosphohistidine domain"/>
    <property type="match status" value="1"/>
</dbReference>
<dbReference type="PANTHER" id="PTHR43615:SF1">
    <property type="entry name" value="PPDK_N DOMAIN-CONTAINING PROTEIN"/>
    <property type="match status" value="1"/>
</dbReference>
<proteinExistence type="predicted"/>
<name>A0ABX6JY16_9MICO</name>
<dbReference type="Gene3D" id="3.30.1490.20">
    <property type="entry name" value="ATP-grasp fold, A domain"/>
    <property type="match status" value="1"/>
</dbReference>
<dbReference type="Pfam" id="PF01326">
    <property type="entry name" value="PPDK_N"/>
    <property type="match status" value="1"/>
</dbReference>
<feature type="domain" description="Pyruvate phosphate dikinase AMP/ATP-binding" evidence="2">
    <location>
        <begin position="94"/>
        <end position="195"/>
    </location>
</feature>
<sequence length="813" mass="89354">MTNTPLGQTVAPSELVGGVGNKADGLRELAQRYPGLVPEFIILPISEIVIDWSTHRARAEAAITTYLSGESSTAEFEQWSDNNKAAVQTDSTVIAKMLDRAGASEWGSVSVRTSALAEDGADSSFAGQYRTALNCPADPDRIEAEIRACLGELTSIGIVSYAKSRGLTSLEVGGSIVVQRMFHGSRTGVLLSESGRGEITLAWSEGSRNTTVDGENAQHLLVSKLTEWPRRLPAPAALLDIALDCERWLGHPVDIEWAAKGNTLALLQVRPQTTLQLDYDLAWDCSNIAENYPGITLPLTYSFIRGLYSRVYPAFFRLIGVSRAALEEKQSVFRNTLGYLGGRVYYQIDNWYEMIKLLPGPNRNQDFFQAMLQPSRTPGVETQKKLGFAGGLAMAPLIARMGWLLLRSNSMSERFKRQFGLKLRRYEALDWTRLQADAILVEIERMRSELLTMWAVPVFNDLRVMIFHGLLKTYCFTPEQHADYLGYLHGLSDRASIAPLSALGQLGNELRSLTRPTVSVQEVLDSPKWPQLKGLVDEYLDRFGGRAPDELQLENPRLGDDYSVIVSLALGTDPAGKPARDAGPRVARGRFGTAWTGKHTRQAIDWRERFRFNRAQVYGLARTAYSALGERLVQANVLDTASDVFWVTEDELDQTVYGHGWDRDLRGVVARRKAEFAEYESATLARRMVGFGLIAPRSLLADDQRSGDGMAKGMGVSPGVLTAEVIVVGEFDPTIDVRGKILVTSHIDPGWTLLFVQAAGVVTERGNALSHVSIISRELGMPAVVAAMGATEVLRTGQIITINGTTGDIDEAA</sequence>
<keyword evidence="4" id="KW-1185">Reference proteome</keyword>
<evidence type="ECO:0000259" key="2">
    <source>
        <dbReference type="Pfam" id="PF01326"/>
    </source>
</evidence>
<accession>A0ABX6JY16</accession>
<dbReference type="SUPFAM" id="SSF52009">
    <property type="entry name" value="Phosphohistidine domain"/>
    <property type="match status" value="1"/>
</dbReference>
<feature type="domain" description="PEP-utilising enzyme mobile" evidence="1">
    <location>
        <begin position="739"/>
        <end position="807"/>
    </location>
</feature>
<dbReference type="InterPro" id="IPR051549">
    <property type="entry name" value="PEP_Utilizing_Enz"/>
</dbReference>
<evidence type="ECO:0000313" key="3">
    <source>
        <dbReference type="EMBL" id="QIM17839.1"/>
    </source>
</evidence>
<dbReference type="InterPro" id="IPR036637">
    <property type="entry name" value="Phosphohistidine_dom_sf"/>
</dbReference>
<protein>
    <recommendedName>
        <fullName evidence="5">Pyruvate, water dikinase</fullName>
    </recommendedName>
</protein>
<dbReference type="InterPro" id="IPR013815">
    <property type="entry name" value="ATP_grasp_subdomain_1"/>
</dbReference>
<evidence type="ECO:0000259" key="1">
    <source>
        <dbReference type="Pfam" id="PF00391"/>
    </source>
</evidence>
<dbReference type="RefSeq" id="WP_166328778.1">
    <property type="nucleotide sequence ID" value="NZ_CP049933.1"/>
</dbReference>
<organism evidence="3 4">
    <name type="scientific">Leucobacter coleopterorum</name>
    <dbReference type="NCBI Taxonomy" id="2714933"/>
    <lineage>
        <taxon>Bacteria</taxon>
        <taxon>Bacillati</taxon>
        <taxon>Actinomycetota</taxon>
        <taxon>Actinomycetes</taxon>
        <taxon>Micrococcales</taxon>
        <taxon>Microbacteriaceae</taxon>
        <taxon>Leucobacter</taxon>
    </lineage>
</organism>
<dbReference type="Proteomes" id="UP000503441">
    <property type="component" value="Chromosome"/>
</dbReference>
<dbReference type="PANTHER" id="PTHR43615">
    <property type="entry name" value="PHOSPHOENOLPYRUVATE SYNTHASE-RELATED"/>
    <property type="match status" value="1"/>
</dbReference>
<dbReference type="SUPFAM" id="SSF56059">
    <property type="entry name" value="Glutathione synthetase ATP-binding domain-like"/>
    <property type="match status" value="1"/>
</dbReference>
<reference evidence="3 4" key="1">
    <citation type="submission" date="2020-03" db="EMBL/GenBank/DDBJ databases">
        <title>Leucobacter sp. nov., isolated from beetles.</title>
        <authorList>
            <person name="Hyun D.-W."/>
            <person name="Bae J.-W."/>
        </authorList>
    </citation>
    <scope>NUCLEOTIDE SEQUENCE [LARGE SCALE GENOMIC DNA]</scope>
    <source>
        <strain evidence="3 4">HDW9A</strain>
    </source>
</reference>
<gene>
    <name evidence="3" type="ORF">G7066_02465</name>
</gene>
<evidence type="ECO:0008006" key="5">
    <source>
        <dbReference type="Google" id="ProtNLM"/>
    </source>
</evidence>
<dbReference type="Gene3D" id="3.30.470.20">
    <property type="entry name" value="ATP-grasp fold, B domain"/>
    <property type="match status" value="1"/>
</dbReference>
<dbReference type="EMBL" id="CP049933">
    <property type="protein sequence ID" value="QIM17839.1"/>
    <property type="molecule type" value="Genomic_DNA"/>
</dbReference>
<dbReference type="InterPro" id="IPR008279">
    <property type="entry name" value="PEP-util_enz_mobile_dom"/>
</dbReference>